<evidence type="ECO:0000313" key="3">
    <source>
        <dbReference type="Proteomes" id="UP001153555"/>
    </source>
</evidence>
<evidence type="ECO:0000313" key="2">
    <source>
        <dbReference type="EMBL" id="CAA0827043.1"/>
    </source>
</evidence>
<evidence type="ECO:0000256" key="1">
    <source>
        <dbReference type="SAM" id="MobiDB-lite"/>
    </source>
</evidence>
<dbReference type="AlphaFoldDB" id="A0A9N7REF9"/>
<accession>A0A9N7REF9</accession>
<feature type="region of interest" description="Disordered" evidence="1">
    <location>
        <begin position="1"/>
        <end position="82"/>
    </location>
</feature>
<gene>
    <name evidence="2" type="ORF">SHERM_22739</name>
</gene>
<reference evidence="2" key="1">
    <citation type="submission" date="2019-12" db="EMBL/GenBank/DDBJ databases">
        <authorList>
            <person name="Scholes J."/>
        </authorList>
    </citation>
    <scope>NUCLEOTIDE SEQUENCE</scope>
</reference>
<sequence length="82" mass="9105">FVEKHNKEAAGGSGGWEMVGPGERNPRTRKNTNNSDKRRASPMATDGHHDNESEATGDEDYDEINGGAEQRQREHPFIVTEP</sequence>
<feature type="non-terminal residue" evidence="2">
    <location>
        <position position="1"/>
    </location>
</feature>
<organism evidence="2 3">
    <name type="scientific">Striga hermonthica</name>
    <name type="common">Purple witchweed</name>
    <name type="synonym">Buchnera hermonthica</name>
    <dbReference type="NCBI Taxonomy" id="68872"/>
    <lineage>
        <taxon>Eukaryota</taxon>
        <taxon>Viridiplantae</taxon>
        <taxon>Streptophyta</taxon>
        <taxon>Embryophyta</taxon>
        <taxon>Tracheophyta</taxon>
        <taxon>Spermatophyta</taxon>
        <taxon>Magnoliopsida</taxon>
        <taxon>eudicotyledons</taxon>
        <taxon>Gunneridae</taxon>
        <taxon>Pentapetalae</taxon>
        <taxon>asterids</taxon>
        <taxon>lamiids</taxon>
        <taxon>Lamiales</taxon>
        <taxon>Orobanchaceae</taxon>
        <taxon>Buchnereae</taxon>
        <taxon>Striga</taxon>
    </lineage>
</organism>
<protein>
    <submittedName>
        <fullName evidence="2">Uncharacterized protein</fullName>
    </submittedName>
</protein>
<feature type="compositionally biased region" description="Acidic residues" evidence="1">
    <location>
        <begin position="53"/>
        <end position="63"/>
    </location>
</feature>
<comment type="caution">
    <text evidence="2">The sequence shown here is derived from an EMBL/GenBank/DDBJ whole genome shotgun (WGS) entry which is preliminary data.</text>
</comment>
<dbReference type="Proteomes" id="UP001153555">
    <property type="component" value="Unassembled WGS sequence"/>
</dbReference>
<feature type="non-terminal residue" evidence="2">
    <location>
        <position position="82"/>
    </location>
</feature>
<dbReference type="EMBL" id="CACSLK010027695">
    <property type="protein sequence ID" value="CAA0827043.1"/>
    <property type="molecule type" value="Genomic_DNA"/>
</dbReference>
<proteinExistence type="predicted"/>
<name>A0A9N7REF9_STRHE</name>
<keyword evidence="3" id="KW-1185">Reference proteome</keyword>